<keyword evidence="4" id="KW-1185">Reference proteome</keyword>
<feature type="region of interest" description="Disordered" evidence="1">
    <location>
        <begin position="33"/>
        <end position="55"/>
    </location>
</feature>
<keyword evidence="2" id="KW-1133">Transmembrane helix</keyword>
<organism evidence="3 4">
    <name type="scientific">Blautia producta ATCC 27340 = DSM 2950</name>
    <dbReference type="NCBI Taxonomy" id="1121114"/>
    <lineage>
        <taxon>Bacteria</taxon>
        <taxon>Bacillati</taxon>
        <taxon>Bacillota</taxon>
        <taxon>Clostridia</taxon>
        <taxon>Lachnospirales</taxon>
        <taxon>Lachnospiraceae</taxon>
        <taxon>Blautia</taxon>
    </lineage>
</organism>
<feature type="transmembrane region" description="Helical" evidence="2">
    <location>
        <begin position="15"/>
        <end position="32"/>
    </location>
</feature>
<dbReference type="EMBL" id="CP048626">
    <property type="protein sequence ID" value="QIB55786.1"/>
    <property type="molecule type" value="Genomic_DNA"/>
</dbReference>
<evidence type="ECO:0000256" key="2">
    <source>
        <dbReference type="SAM" id="Phobius"/>
    </source>
</evidence>
<evidence type="ECO:0000313" key="4">
    <source>
        <dbReference type="Proteomes" id="UP000464715"/>
    </source>
</evidence>
<gene>
    <name evidence="3" type="ORF">GXM18_13420</name>
</gene>
<evidence type="ECO:0000313" key="3">
    <source>
        <dbReference type="EMBL" id="QIB55786.1"/>
    </source>
</evidence>
<keyword evidence="2" id="KW-0472">Membrane</keyword>
<proteinExistence type="predicted"/>
<keyword evidence="2" id="KW-0812">Transmembrane</keyword>
<name>A0ABX6J8J6_9FIRM</name>
<feature type="compositionally biased region" description="Basic and acidic residues" evidence="1">
    <location>
        <begin position="36"/>
        <end position="46"/>
    </location>
</feature>
<evidence type="ECO:0000256" key="1">
    <source>
        <dbReference type="SAM" id="MobiDB-lite"/>
    </source>
</evidence>
<protein>
    <submittedName>
        <fullName evidence="3">Uncharacterized protein</fullName>
    </submittedName>
</protein>
<reference evidence="3 4" key="1">
    <citation type="submission" date="2020-02" db="EMBL/GenBank/DDBJ databases">
        <title>Complete genome sequence of Blautia producta JCM 1471(T).</title>
        <authorList>
            <person name="Tourlousse D.M."/>
            <person name="Sakamoto M."/>
            <person name="Miura T."/>
            <person name="Narita K."/>
            <person name="Ohashi A."/>
            <person name="Uchino Y."/>
            <person name="Yamazoe A."/>
            <person name="Kameyama K."/>
            <person name="Terauchi J."/>
            <person name="Ohkuma M."/>
            <person name="Kawasaki H."/>
            <person name="Sekiguchi Y."/>
        </authorList>
    </citation>
    <scope>NUCLEOTIDE SEQUENCE [LARGE SCALE GENOMIC DNA]</scope>
    <source>
        <strain evidence="3 4">JCM 1471</strain>
    </source>
</reference>
<dbReference type="Proteomes" id="UP000464715">
    <property type="component" value="Chromosome"/>
</dbReference>
<sequence length="55" mass="6136">MAYNNSDQEDIVKNVIYNVLLIFCIPIGIIIGRTNDGNEKTKDRYNAEQPGGSYG</sequence>
<accession>A0ABX6J8J6</accession>